<sequence length="77" mass="8499">MRRHAAALITDAPKDYKRQLLSRYQRGARNLDGLANALAASVHHSKATPTPSEAQLRAWLAGYRAHNAPRQLTGLLL</sequence>
<dbReference type="EMBL" id="MDZA01000098">
    <property type="protein sequence ID" value="OGX91008.1"/>
    <property type="molecule type" value="Genomic_DNA"/>
</dbReference>
<accession>A0A1G1TJG7</accession>
<evidence type="ECO:0000313" key="1">
    <source>
        <dbReference type="EMBL" id="OGX91008.1"/>
    </source>
</evidence>
<evidence type="ECO:0000313" key="2">
    <source>
        <dbReference type="Proteomes" id="UP000177506"/>
    </source>
</evidence>
<dbReference type="Proteomes" id="UP000177506">
    <property type="component" value="Unassembled WGS sequence"/>
</dbReference>
<protein>
    <submittedName>
        <fullName evidence="1">Uncharacterized protein</fullName>
    </submittedName>
</protein>
<gene>
    <name evidence="1" type="ORF">BEN49_21445</name>
</gene>
<name>A0A1G1TJG7_9BACT</name>
<dbReference type="AlphaFoldDB" id="A0A1G1TJG7"/>
<reference evidence="1 2" key="1">
    <citation type="submission" date="2016-08" db="EMBL/GenBank/DDBJ databases">
        <title>Hymenobacter coccineus sp. nov., Hymenobacter lapidarius sp. nov. and Hymenobacter glacialis sp. nov., isolated from Antarctic soil.</title>
        <authorList>
            <person name="Sedlacek I."/>
            <person name="Kralova S."/>
            <person name="Kyrova K."/>
            <person name="Maslanova I."/>
            <person name="Stankova E."/>
            <person name="Vrbovska V."/>
            <person name="Nemec M."/>
            <person name="Bartak M."/>
            <person name="Svec P."/>
            <person name="Busse H.-J."/>
            <person name="Pantucek R."/>
        </authorList>
    </citation>
    <scope>NUCLEOTIDE SEQUENCE [LARGE SCALE GENOMIC DNA]</scope>
    <source>
        <strain evidence="1 2">CCM 8649</strain>
    </source>
</reference>
<comment type="caution">
    <text evidence="1">The sequence shown here is derived from an EMBL/GenBank/DDBJ whole genome shotgun (WGS) entry which is preliminary data.</text>
</comment>
<proteinExistence type="predicted"/>
<organism evidence="1 2">
    <name type="scientific">Hymenobacter coccineus</name>
    <dbReference type="NCBI Taxonomy" id="1908235"/>
    <lineage>
        <taxon>Bacteria</taxon>
        <taxon>Pseudomonadati</taxon>
        <taxon>Bacteroidota</taxon>
        <taxon>Cytophagia</taxon>
        <taxon>Cytophagales</taxon>
        <taxon>Hymenobacteraceae</taxon>
        <taxon>Hymenobacter</taxon>
    </lineage>
</organism>
<keyword evidence="2" id="KW-1185">Reference proteome</keyword>